<evidence type="ECO:0000313" key="3">
    <source>
        <dbReference type="Proteomes" id="UP001589867"/>
    </source>
</evidence>
<dbReference type="PROSITE" id="PS51257">
    <property type="entry name" value="PROKAR_LIPOPROTEIN"/>
    <property type="match status" value="1"/>
</dbReference>
<accession>A0ABV6LVF2</accession>
<feature type="region of interest" description="Disordered" evidence="1">
    <location>
        <begin position="54"/>
        <end position="76"/>
    </location>
</feature>
<dbReference type="Proteomes" id="UP001589867">
    <property type="component" value="Unassembled WGS sequence"/>
</dbReference>
<gene>
    <name evidence="2" type="ORF">ACFFIA_01360</name>
</gene>
<protein>
    <recommendedName>
        <fullName evidence="4">Lipoprotein</fullName>
    </recommendedName>
</protein>
<organism evidence="2 3">
    <name type="scientific">Phytohabitans kaempferiae</name>
    <dbReference type="NCBI Taxonomy" id="1620943"/>
    <lineage>
        <taxon>Bacteria</taxon>
        <taxon>Bacillati</taxon>
        <taxon>Actinomycetota</taxon>
        <taxon>Actinomycetes</taxon>
        <taxon>Micromonosporales</taxon>
        <taxon>Micromonosporaceae</taxon>
    </lineage>
</organism>
<evidence type="ECO:0008006" key="4">
    <source>
        <dbReference type="Google" id="ProtNLM"/>
    </source>
</evidence>
<name>A0ABV6LVF2_9ACTN</name>
<comment type="caution">
    <text evidence="2">The sequence shown here is derived from an EMBL/GenBank/DDBJ whole genome shotgun (WGS) entry which is preliminary data.</text>
</comment>
<dbReference type="RefSeq" id="WP_377244006.1">
    <property type="nucleotide sequence ID" value="NZ_JBHLUH010000004.1"/>
</dbReference>
<feature type="compositionally biased region" description="Low complexity" evidence="1">
    <location>
        <begin position="60"/>
        <end position="70"/>
    </location>
</feature>
<keyword evidence="3" id="KW-1185">Reference proteome</keyword>
<sequence length="250" mass="26265">MKRGRRLASIVIIASLGLGSLVGCQTESGKAAFVGDTTITEDRVSQVYDDAVAKTPQQEPGPEASGAPAPAAEPPVSRQEVVDLLVSLELARRVVKEKNMPAVAQPTVPAEIAEALRVGGDSEFVKLWAEWLDLQTVITENTPRVQLTDEGVMKVYDALVKAGSGEPGAPQVIQPGLSVEQVREQFGAAVFAEAAILVSTSLGAEAEATKTKVNPKYDPVAAPMAVGTQQGPIFYNLPYLSSGVVTDVSL</sequence>
<evidence type="ECO:0000256" key="1">
    <source>
        <dbReference type="SAM" id="MobiDB-lite"/>
    </source>
</evidence>
<dbReference type="EMBL" id="JBHLUH010000004">
    <property type="protein sequence ID" value="MFC0526309.1"/>
    <property type="molecule type" value="Genomic_DNA"/>
</dbReference>
<proteinExistence type="predicted"/>
<evidence type="ECO:0000313" key="2">
    <source>
        <dbReference type="EMBL" id="MFC0526309.1"/>
    </source>
</evidence>
<reference evidence="2 3" key="1">
    <citation type="submission" date="2024-09" db="EMBL/GenBank/DDBJ databases">
        <authorList>
            <person name="Sun Q."/>
            <person name="Mori K."/>
        </authorList>
    </citation>
    <scope>NUCLEOTIDE SEQUENCE [LARGE SCALE GENOMIC DNA]</scope>
    <source>
        <strain evidence="2 3">TBRC 3947</strain>
    </source>
</reference>